<dbReference type="RefSeq" id="WP_264892439.1">
    <property type="nucleotide sequence ID" value="NZ_CP110257.1"/>
</dbReference>
<feature type="chain" id="PRO_5045386596" evidence="1">
    <location>
        <begin position="19"/>
        <end position="477"/>
    </location>
</feature>
<organism evidence="3 4">
    <name type="scientific">Caldimonas aquatica</name>
    <dbReference type="NCBI Taxonomy" id="376175"/>
    <lineage>
        <taxon>Bacteria</taxon>
        <taxon>Pseudomonadati</taxon>
        <taxon>Pseudomonadota</taxon>
        <taxon>Betaproteobacteria</taxon>
        <taxon>Burkholderiales</taxon>
        <taxon>Sphaerotilaceae</taxon>
        <taxon>Caldimonas</taxon>
    </lineage>
</organism>
<dbReference type="Gene3D" id="1.10.260.160">
    <property type="match status" value="1"/>
</dbReference>
<keyword evidence="1" id="KW-0732">Signal</keyword>
<name>A0ABY6MS19_9BURK</name>
<proteinExistence type="predicted"/>
<dbReference type="Proteomes" id="UP001163266">
    <property type="component" value="Chromosome"/>
</dbReference>
<protein>
    <submittedName>
        <fullName evidence="3">Prolyl oligopeptidase family serine peptidase</fullName>
    </submittedName>
</protein>
<reference evidence="3" key="1">
    <citation type="submission" date="2022-10" db="EMBL/GenBank/DDBJ databases">
        <title>Complete genome sequence of Schlegelella aquatica LMG 23380.</title>
        <authorList>
            <person name="Musilova J."/>
            <person name="Kourilova X."/>
            <person name="Bezdicek M."/>
            <person name="Hermankova K."/>
            <person name="Obruca S."/>
            <person name="Sedlar K."/>
        </authorList>
    </citation>
    <scope>NUCLEOTIDE SEQUENCE</scope>
    <source>
        <strain evidence="3">LMG 23380</strain>
    </source>
</reference>
<feature type="signal peptide" evidence="1">
    <location>
        <begin position="1"/>
        <end position="18"/>
    </location>
</feature>
<evidence type="ECO:0000256" key="1">
    <source>
        <dbReference type="SAM" id="SignalP"/>
    </source>
</evidence>
<dbReference type="Pfam" id="PF00326">
    <property type="entry name" value="Peptidase_S9"/>
    <property type="match status" value="1"/>
</dbReference>
<dbReference type="PROSITE" id="PS51257">
    <property type="entry name" value="PROKAR_LIPOPROTEIN"/>
    <property type="match status" value="1"/>
</dbReference>
<dbReference type="Gene3D" id="3.40.50.1820">
    <property type="entry name" value="alpha/beta hydrolase"/>
    <property type="match status" value="1"/>
</dbReference>
<dbReference type="InterPro" id="IPR001375">
    <property type="entry name" value="Peptidase_S9_cat"/>
</dbReference>
<feature type="domain" description="Peptidase S9 prolyl oligopeptidase catalytic" evidence="2">
    <location>
        <begin position="145"/>
        <end position="222"/>
    </location>
</feature>
<dbReference type="PANTHER" id="PTHR34853:SF1">
    <property type="entry name" value="LIPASE 5"/>
    <property type="match status" value="1"/>
</dbReference>
<evidence type="ECO:0000313" key="4">
    <source>
        <dbReference type="Proteomes" id="UP001163266"/>
    </source>
</evidence>
<dbReference type="SUPFAM" id="SSF53474">
    <property type="entry name" value="alpha/beta-Hydrolases"/>
    <property type="match status" value="1"/>
</dbReference>
<evidence type="ECO:0000313" key="3">
    <source>
        <dbReference type="EMBL" id="UZD54792.1"/>
    </source>
</evidence>
<evidence type="ECO:0000259" key="2">
    <source>
        <dbReference type="Pfam" id="PF00326"/>
    </source>
</evidence>
<dbReference type="InterPro" id="IPR005152">
    <property type="entry name" value="Lipase_secreted"/>
</dbReference>
<gene>
    <name evidence="3" type="ORF">OMP39_14190</name>
</gene>
<sequence>MQFKRSLVAALTAPLWLAACGGGGDDPTPSERGQVLASSLAGQATAQQIDAGTQASGLQPLSGPAQCNVDVRYIVYVTRDPQGQPATASAGVLVPSGSSAACSGNRPVVLYAHGTTFTRTKNMAQVSDTDPDPAVDNSDSEAKLVMAMFAAQGYIVVAPNYLGYDRSSLTWHPYLNAEAQAIDMIDALRAAKKVLTAESATKPSSHLFITGYSQGGHVAMATHKVIERDYAREFTVTASGPMSGPYNLAKMTTIINSDGTNANVNAGGTLFTPLLLTSYQKSYGNIYSSPSDAYQAPYASTAETLFPTDTPIPTLIGQGKLPADPTFRQLFGAGGLINESFRQAFFSDPNNGFKAAVERNTLLGWTPQKPMALCYGAMDPTVFAFNSTDAAADFNSRLPAELQVPAFDLETTSSGTPPHLQAAFSLRKQQVAQEAVANGAVDGGTSAVLAKYHGELVPPFCAALIRGFFGTVLMSSL</sequence>
<dbReference type="PANTHER" id="PTHR34853">
    <property type="match status" value="1"/>
</dbReference>
<dbReference type="InterPro" id="IPR029058">
    <property type="entry name" value="AB_hydrolase_fold"/>
</dbReference>
<keyword evidence="4" id="KW-1185">Reference proteome</keyword>
<dbReference type="PIRSF" id="PIRSF029171">
    <property type="entry name" value="Esterase_LipA"/>
    <property type="match status" value="1"/>
</dbReference>
<dbReference type="EMBL" id="CP110257">
    <property type="protein sequence ID" value="UZD54792.1"/>
    <property type="molecule type" value="Genomic_DNA"/>
</dbReference>
<accession>A0ABY6MS19</accession>